<name>A0A6P0UFL9_9FLAO</name>
<dbReference type="Proteomes" id="UP000468443">
    <property type="component" value="Unassembled WGS sequence"/>
</dbReference>
<evidence type="ECO:0000313" key="2">
    <source>
        <dbReference type="Proteomes" id="UP000468443"/>
    </source>
</evidence>
<gene>
    <name evidence="1" type="ORF">GWK09_00045</name>
</gene>
<comment type="caution">
    <text evidence="1">The sequence shown here is derived from an EMBL/GenBank/DDBJ whole genome shotgun (WGS) entry which is preliminary data.</text>
</comment>
<organism evidence="1 2">
    <name type="scientific">Muriicola jejuensis</name>
    <dbReference type="NCBI Taxonomy" id="504488"/>
    <lineage>
        <taxon>Bacteria</taxon>
        <taxon>Pseudomonadati</taxon>
        <taxon>Bacteroidota</taxon>
        <taxon>Flavobacteriia</taxon>
        <taxon>Flavobacteriales</taxon>
        <taxon>Flavobacteriaceae</taxon>
        <taxon>Muriicola</taxon>
    </lineage>
</organism>
<dbReference type="InterPro" id="IPR009057">
    <property type="entry name" value="Homeodomain-like_sf"/>
</dbReference>
<dbReference type="AlphaFoldDB" id="A0A6P0UFL9"/>
<evidence type="ECO:0000313" key="1">
    <source>
        <dbReference type="EMBL" id="NER08896.1"/>
    </source>
</evidence>
<keyword evidence="2" id="KW-1185">Reference proteome</keyword>
<accession>A0A6P0UFL9</accession>
<dbReference type="Pfam" id="PF01527">
    <property type="entry name" value="HTH_Tnp_1"/>
    <property type="match status" value="1"/>
</dbReference>
<protein>
    <submittedName>
        <fullName evidence="1">Transposase</fullName>
    </submittedName>
</protein>
<dbReference type="EMBL" id="JAABOP010000001">
    <property type="protein sequence ID" value="NER08896.1"/>
    <property type="molecule type" value="Genomic_DNA"/>
</dbReference>
<dbReference type="GO" id="GO:0004803">
    <property type="term" value="F:transposase activity"/>
    <property type="evidence" value="ECO:0007669"/>
    <property type="project" value="InterPro"/>
</dbReference>
<dbReference type="InterPro" id="IPR002514">
    <property type="entry name" value="Transposase_8"/>
</dbReference>
<reference evidence="1 2" key="1">
    <citation type="submission" date="2020-01" db="EMBL/GenBank/DDBJ databases">
        <title>Muriicola jejuensis KCTC 22299.</title>
        <authorList>
            <person name="Wang G."/>
        </authorList>
    </citation>
    <scope>NUCLEOTIDE SEQUENCE [LARGE SCALE GENOMIC DNA]</scope>
    <source>
        <strain evidence="1 2">KCTC 22299</strain>
    </source>
</reference>
<dbReference type="GO" id="GO:0003677">
    <property type="term" value="F:DNA binding"/>
    <property type="evidence" value="ECO:0007669"/>
    <property type="project" value="InterPro"/>
</dbReference>
<dbReference type="SUPFAM" id="SSF46689">
    <property type="entry name" value="Homeodomain-like"/>
    <property type="match status" value="1"/>
</dbReference>
<sequence>MKKGKFSEKQILDILKEQDFGKTVAEISRAHNISHATFHNWKNK</sequence>
<dbReference type="RefSeq" id="WP_163690988.1">
    <property type="nucleotide sequence ID" value="NZ_FXTW01000006.1"/>
</dbReference>
<dbReference type="GO" id="GO:0006313">
    <property type="term" value="P:DNA transposition"/>
    <property type="evidence" value="ECO:0007669"/>
    <property type="project" value="InterPro"/>
</dbReference>
<proteinExistence type="predicted"/>